<dbReference type="SMART" id="SM00448">
    <property type="entry name" value="REC"/>
    <property type="match status" value="1"/>
</dbReference>
<comment type="subcellular location">
    <subcellularLocation>
        <location evidence="1">Cytoplasm</location>
    </subcellularLocation>
</comment>
<organism evidence="11 12">
    <name type="scientific">Candidatus Enterococcus wittei</name>
    <dbReference type="NCBI Taxonomy" id="1987383"/>
    <lineage>
        <taxon>Bacteria</taxon>
        <taxon>Bacillati</taxon>
        <taxon>Bacillota</taxon>
        <taxon>Bacilli</taxon>
        <taxon>Lactobacillales</taxon>
        <taxon>Enterococcaceae</taxon>
        <taxon>Enterococcus</taxon>
    </lineage>
</organism>
<feature type="domain" description="HTH araC/xylS-type" evidence="9">
    <location>
        <begin position="412"/>
        <end position="511"/>
    </location>
</feature>
<evidence type="ECO:0000256" key="8">
    <source>
        <dbReference type="PROSITE-ProRule" id="PRU00169"/>
    </source>
</evidence>
<dbReference type="Pfam" id="PF00072">
    <property type="entry name" value="Response_reg"/>
    <property type="match status" value="1"/>
</dbReference>
<dbReference type="STRING" id="1987383.A5844_000635"/>
<evidence type="ECO:0000256" key="2">
    <source>
        <dbReference type="ARBA" id="ARBA00022490"/>
    </source>
</evidence>
<dbReference type="PANTHER" id="PTHR42713">
    <property type="entry name" value="HISTIDINE KINASE-RELATED"/>
    <property type="match status" value="1"/>
</dbReference>
<keyword evidence="7" id="KW-0804">Transcription</keyword>
<dbReference type="Pfam" id="PF12833">
    <property type="entry name" value="HTH_18"/>
    <property type="match status" value="1"/>
</dbReference>
<dbReference type="SUPFAM" id="SSF46689">
    <property type="entry name" value="Homeodomain-like"/>
    <property type="match status" value="2"/>
</dbReference>
<evidence type="ECO:0000259" key="10">
    <source>
        <dbReference type="PROSITE" id="PS50110"/>
    </source>
</evidence>
<dbReference type="InterPro" id="IPR001789">
    <property type="entry name" value="Sig_transdc_resp-reg_receiver"/>
</dbReference>
<dbReference type="EMBL" id="NGMO01000001">
    <property type="protein sequence ID" value="OTP12402.1"/>
    <property type="molecule type" value="Genomic_DNA"/>
</dbReference>
<dbReference type="InterPro" id="IPR018060">
    <property type="entry name" value="HTH_AraC"/>
</dbReference>
<gene>
    <name evidence="11" type="ORF">A5844_000635</name>
</gene>
<dbReference type="SMART" id="SM00342">
    <property type="entry name" value="HTH_ARAC"/>
    <property type="match status" value="1"/>
</dbReference>
<evidence type="ECO:0000256" key="1">
    <source>
        <dbReference type="ARBA" id="ARBA00004496"/>
    </source>
</evidence>
<dbReference type="AlphaFoldDB" id="A0A2C9XQB9"/>
<dbReference type="PANTHER" id="PTHR42713:SF3">
    <property type="entry name" value="TRANSCRIPTIONAL REGULATORY PROTEIN HPTR"/>
    <property type="match status" value="1"/>
</dbReference>
<evidence type="ECO:0000256" key="4">
    <source>
        <dbReference type="ARBA" id="ARBA00023012"/>
    </source>
</evidence>
<dbReference type="InterPro" id="IPR018062">
    <property type="entry name" value="HTH_AraC-typ_CS"/>
</dbReference>
<reference evidence="11 12" key="1">
    <citation type="submission" date="2017-05" db="EMBL/GenBank/DDBJ databases">
        <title>The Genome Sequence of Enterococcus sp. 10A9_DIV0425.</title>
        <authorList>
            <consortium name="The Broad Institute Genomics Platform"/>
            <consortium name="The Broad Institute Genomic Center for Infectious Diseases"/>
            <person name="Earl A."/>
            <person name="Manson A."/>
            <person name="Schwartman J."/>
            <person name="Gilmore M."/>
            <person name="Abouelleil A."/>
            <person name="Cao P."/>
            <person name="Chapman S."/>
            <person name="Cusick C."/>
            <person name="Shea T."/>
            <person name="Young S."/>
            <person name="Neafsey D."/>
            <person name="Nusbaum C."/>
            <person name="Birren B."/>
        </authorList>
    </citation>
    <scope>NUCLEOTIDE SEQUENCE [LARGE SCALE GENOMIC DNA]</scope>
    <source>
        <strain evidence="11 12">10A9_DIV0425</strain>
    </source>
</reference>
<dbReference type="Gene3D" id="1.10.10.60">
    <property type="entry name" value="Homeodomain-like"/>
    <property type="match status" value="2"/>
</dbReference>
<keyword evidence="5" id="KW-0805">Transcription regulation</keyword>
<dbReference type="PROSITE" id="PS50110">
    <property type="entry name" value="RESPONSE_REGULATORY"/>
    <property type="match status" value="1"/>
</dbReference>
<comment type="caution">
    <text evidence="11">The sequence shown here is derived from an EMBL/GenBank/DDBJ whole genome shotgun (WGS) entry which is preliminary data.</text>
</comment>
<keyword evidence="4" id="KW-0902">Two-component regulatory system</keyword>
<dbReference type="Proteomes" id="UP000194933">
    <property type="component" value="Unassembled WGS sequence"/>
</dbReference>
<dbReference type="InterPro" id="IPR051552">
    <property type="entry name" value="HptR"/>
</dbReference>
<dbReference type="InterPro" id="IPR020449">
    <property type="entry name" value="Tscrpt_reg_AraC-type_HTH"/>
</dbReference>
<keyword evidence="6" id="KW-0238">DNA-binding</keyword>
<evidence type="ECO:0000256" key="5">
    <source>
        <dbReference type="ARBA" id="ARBA00023015"/>
    </source>
</evidence>
<protein>
    <recommendedName>
        <fullName evidence="13">AraC family transcriptional regulator</fullName>
    </recommendedName>
</protein>
<evidence type="ECO:0000256" key="6">
    <source>
        <dbReference type="ARBA" id="ARBA00023125"/>
    </source>
</evidence>
<dbReference type="Gene3D" id="3.40.50.2300">
    <property type="match status" value="1"/>
</dbReference>
<proteinExistence type="predicted"/>
<dbReference type="GO" id="GO:0043565">
    <property type="term" value="F:sequence-specific DNA binding"/>
    <property type="evidence" value="ECO:0007669"/>
    <property type="project" value="InterPro"/>
</dbReference>
<evidence type="ECO:0000256" key="7">
    <source>
        <dbReference type="ARBA" id="ARBA00023163"/>
    </source>
</evidence>
<feature type="domain" description="Response regulatory" evidence="10">
    <location>
        <begin position="3"/>
        <end position="122"/>
    </location>
</feature>
<evidence type="ECO:0000313" key="12">
    <source>
        <dbReference type="Proteomes" id="UP000194933"/>
    </source>
</evidence>
<dbReference type="PRINTS" id="PR00032">
    <property type="entry name" value="HTHARAC"/>
</dbReference>
<dbReference type="RefSeq" id="WP_086283850.1">
    <property type="nucleotide sequence ID" value="NZ_NGMO01000001.1"/>
</dbReference>
<evidence type="ECO:0000256" key="3">
    <source>
        <dbReference type="ARBA" id="ARBA00022553"/>
    </source>
</evidence>
<keyword evidence="2" id="KW-0963">Cytoplasm</keyword>
<dbReference type="InterPro" id="IPR009057">
    <property type="entry name" value="Homeodomain-like_sf"/>
</dbReference>
<evidence type="ECO:0008006" key="13">
    <source>
        <dbReference type="Google" id="ProtNLM"/>
    </source>
</evidence>
<name>A0A2C9XQB9_9ENTE</name>
<dbReference type="PROSITE" id="PS00041">
    <property type="entry name" value="HTH_ARAC_FAMILY_1"/>
    <property type="match status" value="1"/>
</dbReference>
<keyword evidence="3 8" id="KW-0597">Phosphoprotein</keyword>
<dbReference type="GO" id="GO:0005737">
    <property type="term" value="C:cytoplasm"/>
    <property type="evidence" value="ECO:0007669"/>
    <property type="project" value="UniProtKB-SubCell"/>
</dbReference>
<dbReference type="GO" id="GO:0000160">
    <property type="term" value="P:phosphorelay signal transduction system"/>
    <property type="evidence" value="ECO:0007669"/>
    <property type="project" value="UniProtKB-KW"/>
</dbReference>
<feature type="modified residue" description="4-aspartylphosphate" evidence="8">
    <location>
        <position position="57"/>
    </location>
</feature>
<dbReference type="CDD" id="cd17536">
    <property type="entry name" value="REC_YesN-like"/>
    <property type="match status" value="1"/>
</dbReference>
<dbReference type="GO" id="GO:0003700">
    <property type="term" value="F:DNA-binding transcription factor activity"/>
    <property type="evidence" value="ECO:0007669"/>
    <property type="project" value="InterPro"/>
</dbReference>
<evidence type="ECO:0000313" key="11">
    <source>
        <dbReference type="EMBL" id="OTP12402.1"/>
    </source>
</evidence>
<keyword evidence="12" id="KW-1185">Reference proteome</keyword>
<sequence>MYKVFIVEDEHLIRESLKRMFSEFSSSMPIELVGDASDGELALSMITEQHPDILLTDIRMPFMNGIELASEVKKTFPDIQIIFISGFDEFTYAKAAIQLQVAEYLLKPVKPKELQESLENLIKKLESASQRKQLTKIDHYSLDVQKNLYLNALFKNQLSLSEAIDEGRKLQREIAGKKYMVLLIANHINKNFADYESFHEKMAHLFDYDQQVLFSCLSSRFIKLLIFDTNTSSLTKKADQIALSIHHNLSTHTASLVVAIGHPVNRVSEIANSYETSVHLLNYLTINPKLKILSYHNYQSKLEVYQQTVDLKESLVSLRKNEIPDFIQQLIHQANQHTDPLLFRHLIINELTQLVTIRQQQMKQLFAFASSTDLPIIISDTTLFTKYLEQMIKFLKEMNIDPHMNQYKDVLEQSVAYIQNAYFEPDLSLKEVADHVHLSSSHFSTIFSQAMGQTFIDYLTEHRLAMAKRLLRETNFKLSIIAAEVGYNDPNYFSSIFKRKEGISPKEYRKAKQTEGVYSK</sequence>
<dbReference type="SUPFAM" id="SSF52172">
    <property type="entry name" value="CheY-like"/>
    <property type="match status" value="1"/>
</dbReference>
<dbReference type="PROSITE" id="PS01124">
    <property type="entry name" value="HTH_ARAC_FAMILY_2"/>
    <property type="match status" value="1"/>
</dbReference>
<accession>A0A2C9XQB9</accession>
<evidence type="ECO:0000259" key="9">
    <source>
        <dbReference type="PROSITE" id="PS01124"/>
    </source>
</evidence>
<dbReference type="InterPro" id="IPR011006">
    <property type="entry name" value="CheY-like_superfamily"/>
</dbReference>